<evidence type="ECO:0008006" key="9">
    <source>
        <dbReference type="Google" id="ProtNLM"/>
    </source>
</evidence>
<keyword evidence="3 6" id="KW-0812">Transmembrane</keyword>
<comment type="subcellular location">
    <subcellularLocation>
        <location evidence="1">Cell membrane</location>
        <topology evidence="1">Multi-pass membrane protein</topology>
    </subcellularLocation>
</comment>
<dbReference type="PANTHER" id="PTHR30086:SF20">
    <property type="entry name" value="ARGININE EXPORTER PROTEIN ARGO-RELATED"/>
    <property type="match status" value="1"/>
</dbReference>
<dbReference type="EMBL" id="CP045725">
    <property type="protein sequence ID" value="QGF23452.1"/>
    <property type="molecule type" value="Genomic_DNA"/>
</dbReference>
<evidence type="ECO:0000313" key="8">
    <source>
        <dbReference type="Proteomes" id="UP000386847"/>
    </source>
</evidence>
<evidence type="ECO:0000256" key="1">
    <source>
        <dbReference type="ARBA" id="ARBA00004651"/>
    </source>
</evidence>
<evidence type="ECO:0000256" key="6">
    <source>
        <dbReference type="SAM" id="Phobius"/>
    </source>
</evidence>
<reference evidence="7 8" key="1">
    <citation type="submission" date="2019-10" db="EMBL/GenBank/DDBJ databases">
        <title>Genomic analysis of Raineyella sp. CBA3103.</title>
        <authorList>
            <person name="Roh S.W."/>
        </authorList>
    </citation>
    <scope>NUCLEOTIDE SEQUENCE [LARGE SCALE GENOMIC DNA]</scope>
    <source>
        <strain evidence="7 8">CBA3103</strain>
    </source>
</reference>
<dbReference type="Proteomes" id="UP000386847">
    <property type="component" value="Chromosome"/>
</dbReference>
<keyword evidence="5 6" id="KW-0472">Membrane</keyword>
<keyword evidence="4 6" id="KW-1133">Transmembrane helix</keyword>
<dbReference type="InterPro" id="IPR001123">
    <property type="entry name" value="LeuE-type"/>
</dbReference>
<keyword evidence="8" id="KW-1185">Reference proteome</keyword>
<dbReference type="PANTHER" id="PTHR30086">
    <property type="entry name" value="ARGININE EXPORTER PROTEIN ARGO"/>
    <property type="match status" value="1"/>
</dbReference>
<dbReference type="Pfam" id="PF01810">
    <property type="entry name" value="LysE"/>
    <property type="match status" value="1"/>
</dbReference>
<gene>
    <name evidence="7" type="ORF">Rai3103_06975</name>
</gene>
<keyword evidence="2" id="KW-1003">Cell membrane</keyword>
<proteinExistence type="predicted"/>
<dbReference type="GO" id="GO:0005886">
    <property type="term" value="C:plasma membrane"/>
    <property type="evidence" value="ECO:0007669"/>
    <property type="project" value="UniProtKB-SubCell"/>
</dbReference>
<dbReference type="KEGG" id="rain:Rai3103_06975"/>
<feature type="transmembrane region" description="Helical" evidence="6">
    <location>
        <begin position="64"/>
        <end position="85"/>
    </location>
</feature>
<feature type="transmembrane region" description="Helical" evidence="6">
    <location>
        <begin position="40"/>
        <end position="58"/>
    </location>
</feature>
<evidence type="ECO:0000313" key="7">
    <source>
        <dbReference type="EMBL" id="QGF23452.1"/>
    </source>
</evidence>
<dbReference type="AlphaFoldDB" id="A0A5Q2F973"/>
<sequence length="118" mass="12895">MNACEVRPRRRPQVALRGLVRGDTGWRQGFTSNITNPKVLAFYLAVLPQFLPAGATPLEAIPLALFHAAISALYLAIITLAAHRARRVLTRRRVRRGLDAVTGSVMIGFGLRLAGEHA</sequence>
<dbReference type="GO" id="GO:0015171">
    <property type="term" value="F:amino acid transmembrane transporter activity"/>
    <property type="evidence" value="ECO:0007669"/>
    <property type="project" value="TreeGrafter"/>
</dbReference>
<evidence type="ECO:0000256" key="4">
    <source>
        <dbReference type="ARBA" id="ARBA00022989"/>
    </source>
</evidence>
<protein>
    <recommendedName>
        <fullName evidence="9">LysE type translocator</fullName>
    </recommendedName>
</protein>
<accession>A0A5Q2F973</accession>
<evidence type="ECO:0000256" key="2">
    <source>
        <dbReference type="ARBA" id="ARBA00022475"/>
    </source>
</evidence>
<organism evidence="7 8">
    <name type="scientific">Raineyella fluvialis</name>
    <dbReference type="NCBI Taxonomy" id="2662261"/>
    <lineage>
        <taxon>Bacteria</taxon>
        <taxon>Bacillati</taxon>
        <taxon>Actinomycetota</taxon>
        <taxon>Actinomycetes</taxon>
        <taxon>Propionibacteriales</taxon>
        <taxon>Propionibacteriaceae</taxon>
        <taxon>Raineyella</taxon>
    </lineage>
</organism>
<name>A0A5Q2F973_9ACTN</name>
<evidence type="ECO:0000256" key="5">
    <source>
        <dbReference type="ARBA" id="ARBA00023136"/>
    </source>
</evidence>
<evidence type="ECO:0000256" key="3">
    <source>
        <dbReference type="ARBA" id="ARBA00022692"/>
    </source>
</evidence>